<accession>A0A1I2CPK5</accession>
<evidence type="ECO:0000313" key="2">
    <source>
        <dbReference type="Proteomes" id="UP000198716"/>
    </source>
</evidence>
<dbReference type="EMBL" id="FOMZ01000029">
    <property type="protein sequence ID" value="SFE69733.1"/>
    <property type="molecule type" value="Genomic_DNA"/>
</dbReference>
<organism evidence="1 2">
    <name type="scientific">Actinopolyspora alba</name>
    <dbReference type="NCBI Taxonomy" id="673379"/>
    <lineage>
        <taxon>Bacteria</taxon>
        <taxon>Bacillati</taxon>
        <taxon>Actinomycetota</taxon>
        <taxon>Actinomycetes</taxon>
        <taxon>Actinopolysporales</taxon>
        <taxon>Actinopolysporaceae</taxon>
        <taxon>Actinopolyspora</taxon>
        <taxon>Actinopolyspora alba group</taxon>
    </lineage>
</organism>
<name>A0A1I2CPK5_9ACTN</name>
<dbReference type="RefSeq" id="WP_092930255.1">
    <property type="nucleotide sequence ID" value="NZ_FOMZ01000029.1"/>
</dbReference>
<gene>
    <name evidence="1" type="ORF">SAMN04487819_1293</name>
</gene>
<keyword evidence="2" id="KW-1185">Reference proteome</keyword>
<evidence type="ECO:0000313" key="1">
    <source>
        <dbReference type="EMBL" id="SFE69733.1"/>
    </source>
</evidence>
<sequence length="80" mass="8679">MSSMFPATVRVISQHAHDVSALSTPDDLTQFAGCCEALAELTTGAVAREWSRLAQRYHSRALMLRAEQDAAPSTSSRRAS</sequence>
<dbReference type="Proteomes" id="UP000198716">
    <property type="component" value="Unassembled WGS sequence"/>
</dbReference>
<proteinExistence type="predicted"/>
<protein>
    <submittedName>
        <fullName evidence="1">Uncharacterized protein</fullName>
    </submittedName>
</protein>
<reference evidence="2" key="1">
    <citation type="submission" date="2016-10" db="EMBL/GenBank/DDBJ databases">
        <authorList>
            <person name="Varghese N."/>
            <person name="Submissions S."/>
        </authorList>
    </citation>
    <scope>NUCLEOTIDE SEQUENCE [LARGE SCALE GENOMIC DNA]</scope>
    <source>
        <strain evidence="2">DSM 45004</strain>
    </source>
</reference>
<dbReference type="AlphaFoldDB" id="A0A1I2CPK5"/>